<feature type="region of interest" description="Disordered" evidence="1">
    <location>
        <begin position="879"/>
        <end position="904"/>
    </location>
</feature>
<sequence>MNYKSLKQILDVSFHSIFWLWNLMFITVVYIGILPIIGIPLIRATVDGTVPVDFLVTFVALIAVPTVCTVIGAWPLRKQPRELMRLFYGVEAPLFAWCLIRLFLIREFTSVSTLVLGTVLVCILAFAAEVVWGYDPNRKPVAWLQLIAHTLMVLISSYVGLLLFFYVVPAAGVLIQNFFKFQWLENLWLSWSYINIIGLLILLLYGFSFTLFLGMPSAFTALYVHSGQRILRAFARQYGRNRAIQGAVAVVTVWIILFFSLNVQAQVEAFKLLENYPKTNSDRQALIAKSDVIRTGLVNANLFPYRYLSSRDENNHIYAMYKDVFDLPDSLCEFLQNSYNLVMSPFLYKGSRDDVQKAQQLYGEFFDTPLQKAERKAVQHALQSTAIIDQAKAGLLNIDQKRVWLQKQEVTLDAHGDWADVEIYEVYKNKTTDVEEVLYYFSLPEGAAITGLWLGETDDRNQRFPFQVSPRGAAQQVYNSQVRRVRPVDPALLEQVGPRNYRLRAFPVPPPLYSWEKRNGSDRATEMHLWLTYKVMRQEKGWPLPELNEQRNIFWTNRTKRIRNGKVKRGFSDQWLEAYLPADETQQPMVHQVNLGDGYRISAKPLDLLQKSAIGNTNLSTLKDKRFAVILDSSRSMAAQASQVKETFTWLQQQGFADQSLTNNDADLYITDAIDNKIDHQAKRIDDMSDFNPAEITFYGSIQPEQMLQQFEQLRGNTPYDGILLVTDQGSYELSEDNTNVAVVAAPLWMVHLGNQLPSAYNDTILKLIQNTGGGVSTDIPGVIQRMATQEALGSSVVSVADGYAWFMESGTAEATTETGFEPLAARQLILGLSGNLNGSLEELDRIHGIAKTYDIVSPYSSMIVLVNDQQRRMLKEAEASSDRFDREVETGEEQLNQPSNPFTVSGVPEPEVWMLILISAIALLIISRRQKITVDG</sequence>
<gene>
    <name evidence="4" type="ORF">BJP34_05810</name>
</gene>
<dbReference type="RefSeq" id="WP_070391525.1">
    <property type="nucleotide sequence ID" value="NZ_CP017599.1"/>
</dbReference>
<organism evidence="4 5">
    <name type="scientific">Moorena producens PAL-8-15-08-1</name>
    <dbReference type="NCBI Taxonomy" id="1458985"/>
    <lineage>
        <taxon>Bacteria</taxon>
        <taxon>Bacillati</taxon>
        <taxon>Cyanobacteriota</taxon>
        <taxon>Cyanophyceae</taxon>
        <taxon>Coleofasciculales</taxon>
        <taxon>Coleofasciculaceae</taxon>
        <taxon>Moorena</taxon>
    </lineage>
</organism>
<dbReference type="AlphaFoldDB" id="A0A1D8TNP5"/>
<feature type="transmembrane region" description="Helical" evidence="2">
    <location>
        <begin position="146"/>
        <end position="171"/>
    </location>
</feature>
<dbReference type="InterPro" id="IPR013694">
    <property type="entry name" value="VIT"/>
</dbReference>
<dbReference type="PROSITE" id="PS51468">
    <property type="entry name" value="VIT"/>
    <property type="match status" value="1"/>
</dbReference>
<feature type="transmembrane region" description="Helical" evidence="2">
    <location>
        <begin position="20"/>
        <end position="42"/>
    </location>
</feature>
<feature type="domain" description="VIT" evidence="3">
    <location>
        <begin position="389"/>
        <end position="526"/>
    </location>
</feature>
<keyword evidence="2" id="KW-0472">Membrane</keyword>
<dbReference type="NCBIfam" id="TIGR02921">
    <property type="entry name" value="PEP_integral"/>
    <property type="match status" value="1"/>
</dbReference>
<dbReference type="EMBL" id="CP017599">
    <property type="protein sequence ID" value="AOW99025.1"/>
    <property type="molecule type" value="Genomic_DNA"/>
</dbReference>
<feature type="compositionally biased region" description="Polar residues" evidence="1">
    <location>
        <begin position="894"/>
        <end position="904"/>
    </location>
</feature>
<evidence type="ECO:0000259" key="3">
    <source>
        <dbReference type="PROSITE" id="PS51468"/>
    </source>
</evidence>
<protein>
    <submittedName>
        <fullName evidence="4">Exosortase</fullName>
    </submittedName>
</protein>
<dbReference type="KEGG" id="mpro:BJP34_05810"/>
<feature type="transmembrane region" description="Helical" evidence="2">
    <location>
        <begin position="191"/>
        <end position="224"/>
    </location>
</feature>
<evidence type="ECO:0000256" key="2">
    <source>
        <dbReference type="SAM" id="Phobius"/>
    </source>
</evidence>
<dbReference type="Pfam" id="PF08487">
    <property type="entry name" value="VIT"/>
    <property type="match status" value="1"/>
</dbReference>
<keyword evidence="2" id="KW-1133">Transmembrane helix</keyword>
<dbReference type="InterPro" id="IPR014270">
    <property type="entry name" value="PEP-CTERM_IMP"/>
</dbReference>
<feature type="transmembrane region" description="Helical" evidence="2">
    <location>
        <begin position="86"/>
        <end position="105"/>
    </location>
</feature>
<accession>A0A1D8TNP5</accession>
<evidence type="ECO:0000313" key="4">
    <source>
        <dbReference type="EMBL" id="AOW99025.1"/>
    </source>
</evidence>
<feature type="transmembrane region" description="Helical" evidence="2">
    <location>
        <begin position="54"/>
        <end position="74"/>
    </location>
</feature>
<dbReference type="OrthoDB" id="7067067at2"/>
<name>A0A1D8TNP5_9CYAN</name>
<feature type="compositionally biased region" description="Basic and acidic residues" evidence="1">
    <location>
        <begin position="879"/>
        <end position="890"/>
    </location>
</feature>
<evidence type="ECO:0000313" key="5">
    <source>
        <dbReference type="Proteomes" id="UP000177870"/>
    </source>
</evidence>
<keyword evidence="2" id="KW-0812">Transmembrane</keyword>
<proteinExistence type="predicted"/>
<reference evidence="5" key="1">
    <citation type="submission" date="2016-10" db="EMBL/GenBank/DDBJ databases">
        <title>Comparative genomics uncovers the prolific and rare metabolic potential of the cyanobacterial genus Moorea.</title>
        <authorList>
            <person name="Leao T."/>
            <person name="Castelao G."/>
            <person name="Korobeynikov A."/>
            <person name="Monroe E.A."/>
            <person name="Podell S."/>
            <person name="Glukhov E."/>
            <person name="Allen E."/>
            <person name="Gerwick W.H."/>
            <person name="Gerwick L."/>
        </authorList>
    </citation>
    <scope>NUCLEOTIDE SEQUENCE [LARGE SCALE GENOMIC DNA]</scope>
    <source>
        <strain evidence="5">PAL-8-15-08-1</strain>
    </source>
</reference>
<evidence type="ECO:0000256" key="1">
    <source>
        <dbReference type="SAM" id="MobiDB-lite"/>
    </source>
</evidence>
<feature type="transmembrane region" description="Helical" evidence="2">
    <location>
        <begin position="244"/>
        <end position="263"/>
    </location>
</feature>
<feature type="transmembrane region" description="Helical" evidence="2">
    <location>
        <begin position="111"/>
        <end position="134"/>
    </location>
</feature>
<dbReference type="Proteomes" id="UP000177870">
    <property type="component" value="Chromosome"/>
</dbReference>
<dbReference type="STRING" id="1458985.BJP34_05810"/>